<proteinExistence type="predicted"/>
<evidence type="ECO:0000259" key="1">
    <source>
        <dbReference type="Pfam" id="PF10881"/>
    </source>
</evidence>
<feature type="domain" description="DUF2726" evidence="1">
    <location>
        <begin position="33"/>
        <end position="149"/>
    </location>
</feature>
<organism evidence="2 3">
    <name type="scientific">Novosphingobium album</name>
    <name type="common">ex Hu et al. 2023</name>
    <dbReference type="NCBI Taxonomy" id="2930093"/>
    <lineage>
        <taxon>Bacteria</taxon>
        <taxon>Pseudomonadati</taxon>
        <taxon>Pseudomonadota</taxon>
        <taxon>Alphaproteobacteria</taxon>
        <taxon>Sphingomonadales</taxon>
        <taxon>Sphingomonadaceae</taxon>
        <taxon>Novosphingobium</taxon>
    </lineage>
</organism>
<dbReference type="Proteomes" id="UP001162880">
    <property type="component" value="Unassembled WGS sequence"/>
</dbReference>
<dbReference type="InterPro" id="IPR024402">
    <property type="entry name" value="DUF2726"/>
</dbReference>
<keyword evidence="3" id="KW-1185">Reference proteome</keyword>
<gene>
    <name evidence="2" type="ORF">MTR64_16395</name>
</gene>
<name>A0ABT0B534_9SPHN</name>
<evidence type="ECO:0000313" key="2">
    <source>
        <dbReference type="EMBL" id="MCJ2180152.1"/>
    </source>
</evidence>
<dbReference type="RefSeq" id="WP_243995525.1">
    <property type="nucleotide sequence ID" value="NZ_JALHLE010000028.1"/>
</dbReference>
<dbReference type="Pfam" id="PF10881">
    <property type="entry name" value="DUF2726"/>
    <property type="match status" value="1"/>
</dbReference>
<sequence>MLIFAAVNVIIMVALAWLKAAPSNPGALQVTARPLMTPIERQTILFIETAMPGTRVHAQVSMGALLQPRRGLDRSSYFSTLNRFNSKRVDFIVEDRATGRVLLIVELDDKTHDARADAARDHMTARAGYVTVRLPAGCRPTAQNVRERIAHALQTHPEISRLPAGGSRQTRIN</sequence>
<evidence type="ECO:0000313" key="3">
    <source>
        <dbReference type="Proteomes" id="UP001162880"/>
    </source>
</evidence>
<reference evidence="2" key="1">
    <citation type="submission" date="2022-03" db="EMBL/GenBank/DDBJ databases">
        <title>Identification of a novel bacterium isolated from mangrove sediments.</title>
        <authorList>
            <person name="Pan X."/>
        </authorList>
    </citation>
    <scope>NUCLEOTIDE SEQUENCE</scope>
    <source>
        <strain evidence="2">B2580</strain>
    </source>
</reference>
<protein>
    <submittedName>
        <fullName evidence="2">DUF2726 domain-containing protein</fullName>
    </submittedName>
</protein>
<dbReference type="EMBL" id="JALHLE010000028">
    <property type="protein sequence ID" value="MCJ2180152.1"/>
    <property type="molecule type" value="Genomic_DNA"/>
</dbReference>
<comment type="caution">
    <text evidence="2">The sequence shown here is derived from an EMBL/GenBank/DDBJ whole genome shotgun (WGS) entry which is preliminary data.</text>
</comment>
<accession>A0ABT0B534</accession>